<evidence type="ECO:0000313" key="4">
    <source>
        <dbReference type="Proteomes" id="UP000198521"/>
    </source>
</evidence>
<evidence type="ECO:0000313" key="3">
    <source>
        <dbReference type="EMBL" id="SEK85613.1"/>
    </source>
</evidence>
<dbReference type="CDD" id="cd00146">
    <property type="entry name" value="PKD"/>
    <property type="match status" value="1"/>
</dbReference>
<dbReference type="SUPFAM" id="SSF49299">
    <property type="entry name" value="PKD domain"/>
    <property type="match status" value="1"/>
</dbReference>
<keyword evidence="1" id="KW-0433">Leucine-rich repeat</keyword>
<dbReference type="PANTHER" id="PTHR45617:SF165">
    <property type="entry name" value="COMMON DPR-INTERACTING PROTEIN-RELATED"/>
    <property type="match status" value="1"/>
</dbReference>
<reference evidence="4" key="1">
    <citation type="submission" date="2016-10" db="EMBL/GenBank/DDBJ databases">
        <authorList>
            <person name="Varghese N."/>
            <person name="Submissions S."/>
        </authorList>
    </citation>
    <scope>NUCLEOTIDE SEQUENCE [LARGE SCALE GENOMIC DNA]</scope>
    <source>
        <strain evidence="4">DSM 25232 / NCIMB 14723 / 92V</strain>
    </source>
</reference>
<dbReference type="Pfam" id="PF12799">
    <property type="entry name" value="LRR_4"/>
    <property type="match status" value="1"/>
</dbReference>
<sequence>MKHITTFRLSTFLLLFVILFISCEEDNETNLLTVPVKIVTANNEVTPSTNLLITSENPSNPEEQYPLSFNVEYNMLTSINIVDNGGSFYFYFRDRNLGVIEQRFTKEELLTYTLDNPLILEFGGHLAEEVYTITVDTQSNGKIDMVTRLFETTLYHVEWGDGEDDTMEAPMNESTFASDFLKHTYDNAGTYTITVRAARKDDVQGITLGSAVELRPAKVTAIQLNDLDNLEILSLGYNTIQSIDDVIAKLPMLKDLSLRFGVMTSIDLTNNTELEFLLLNSSRFEEIKGLQTLTKLQRLGLKIAFNNVNVSKFPELEFLYLSNNNIEIIDVSQNPKLEHINLGNNKLTSIDLSNNPEVSWLYLYDNNIESVDISNLEKLEVLSLSSAPLKTIDYPISLNYLERLNFSNCFQLGGSRGLLDLLYAGQENNPRESVSIAFPTSWGFSSEDMERLEALEANFNWSISY</sequence>
<organism evidence="3 4">
    <name type="scientific">Aquimarina amphilecti</name>
    <dbReference type="NCBI Taxonomy" id="1038014"/>
    <lineage>
        <taxon>Bacteria</taxon>
        <taxon>Pseudomonadati</taxon>
        <taxon>Bacteroidota</taxon>
        <taxon>Flavobacteriia</taxon>
        <taxon>Flavobacteriales</taxon>
        <taxon>Flavobacteriaceae</taxon>
        <taxon>Aquimarina</taxon>
    </lineage>
</organism>
<evidence type="ECO:0000256" key="2">
    <source>
        <dbReference type="ARBA" id="ARBA00022737"/>
    </source>
</evidence>
<dbReference type="PROSITE" id="PS51257">
    <property type="entry name" value="PROKAR_LIPOPROTEIN"/>
    <property type="match status" value="1"/>
</dbReference>
<keyword evidence="2" id="KW-0677">Repeat</keyword>
<name>A0A1H7KFF4_AQUAM</name>
<dbReference type="PANTHER" id="PTHR45617">
    <property type="entry name" value="LEUCINE RICH REPEAT FAMILY PROTEIN"/>
    <property type="match status" value="1"/>
</dbReference>
<accession>A0A1H7KFF4</accession>
<dbReference type="InterPro" id="IPR032675">
    <property type="entry name" value="LRR_dom_sf"/>
</dbReference>
<dbReference type="RefSeq" id="WP_091406808.1">
    <property type="nucleotide sequence ID" value="NZ_FOAB01000002.1"/>
</dbReference>
<dbReference type="InterPro" id="IPR025875">
    <property type="entry name" value="Leu-rich_rpt_4"/>
</dbReference>
<dbReference type="STRING" id="1038014.SAMN04487910_1308"/>
<dbReference type="EMBL" id="FOAB01000002">
    <property type="protein sequence ID" value="SEK85613.1"/>
    <property type="molecule type" value="Genomic_DNA"/>
</dbReference>
<dbReference type="SMART" id="SM00369">
    <property type="entry name" value="LRR_TYP"/>
    <property type="match status" value="4"/>
</dbReference>
<dbReference type="SUPFAM" id="SSF52047">
    <property type="entry name" value="RNI-like"/>
    <property type="match status" value="1"/>
</dbReference>
<dbReference type="Proteomes" id="UP000198521">
    <property type="component" value="Unassembled WGS sequence"/>
</dbReference>
<dbReference type="InterPro" id="IPR035986">
    <property type="entry name" value="PKD_dom_sf"/>
</dbReference>
<dbReference type="SMART" id="SM00365">
    <property type="entry name" value="LRR_SD22"/>
    <property type="match status" value="4"/>
</dbReference>
<protein>
    <submittedName>
        <fullName evidence="3">Leucine Rich repeats (2 copies)</fullName>
    </submittedName>
</protein>
<dbReference type="InterPro" id="IPR001611">
    <property type="entry name" value="Leu-rich_rpt"/>
</dbReference>
<dbReference type="PROSITE" id="PS51450">
    <property type="entry name" value="LRR"/>
    <property type="match status" value="2"/>
</dbReference>
<keyword evidence="4" id="KW-1185">Reference proteome</keyword>
<dbReference type="OrthoDB" id="1439291at2"/>
<dbReference type="AlphaFoldDB" id="A0A1H7KFF4"/>
<proteinExistence type="predicted"/>
<evidence type="ECO:0000256" key="1">
    <source>
        <dbReference type="ARBA" id="ARBA00022614"/>
    </source>
</evidence>
<gene>
    <name evidence="3" type="ORF">SAMN04487910_1308</name>
</gene>
<dbReference type="InterPro" id="IPR003591">
    <property type="entry name" value="Leu-rich_rpt_typical-subtyp"/>
</dbReference>
<dbReference type="Gene3D" id="3.80.10.10">
    <property type="entry name" value="Ribonuclease Inhibitor"/>
    <property type="match status" value="1"/>
</dbReference>